<dbReference type="Proteomes" id="UP001326199">
    <property type="component" value="Unassembled WGS sequence"/>
</dbReference>
<sequence length="118" mass="12984">MLWVDAICIDQGNIAEKNTQVPLMSTIYSHAAVLVWFGTGNQSTDQVMGLRQELAVRDATIPAAQHYKDMSDSLQQMKIHLASRSIFDVIMGMSNILFAPGSGERGSFRSLPCLVSPR</sequence>
<proteinExistence type="predicted"/>
<dbReference type="Pfam" id="PF06985">
    <property type="entry name" value="HET"/>
    <property type="match status" value="1"/>
</dbReference>
<dbReference type="RefSeq" id="XP_062769543.1">
    <property type="nucleotide sequence ID" value="XM_062906667.1"/>
</dbReference>
<dbReference type="EMBL" id="JAFFHB010000001">
    <property type="protein sequence ID" value="KAK4672221.1"/>
    <property type="molecule type" value="Genomic_DNA"/>
</dbReference>
<dbReference type="InterPro" id="IPR052895">
    <property type="entry name" value="HetReg/Transcr_Mod"/>
</dbReference>
<dbReference type="InterPro" id="IPR010730">
    <property type="entry name" value="HET"/>
</dbReference>
<comment type="caution">
    <text evidence="2">The sequence shown here is derived from an EMBL/GenBank/DDBJ whole genome shotgun (WGS) entry which is preliminary data.</text>
</comment>
<evidence type="ECO:0000313" key="2">
    <source>
        <dbReference type="EMBL" id="KAK4672221.1"/>
    </source>
</evidence>
<reference evidence="2 3" key="1">
    <citation type="journal article" date="2023" name="bioRxiv">
        <title>High-quality genome assemblies of four members of thePodospora anserinaspecies complex.</title>
        <authorList>
            <person name="Ament-Velasquez S.L."/>
            <person name="Vogan A.A."/>
            <person name="Wallerman O."/>
            <person name="Hartmann F."/>
            <person name="Gautier V."/>
            <person name="Silar P."/>
            <person name="Giraud T."/>
            <person name="Johannesson H."/>
        </authorList>
    </citation>
    <scope>NUCLEOTIDE SEQUENCE [LARGE SCALE GENOMIC DNA]</scope>
    <source>
        <strain evidence="2 3">CBS 411.78</strain>
    </source>
</reference>
<feature type="domain" description="Heterokaryon incompatibility" evidence="1">
    <location>
        <begin position="1"/>
        <end position="82"/>
    </location>
</feature>
<gene>
    <name evidence="2" type="ORF">QC763_101200</name>
</gene>
<name>A0ABR0HWF0_9PEZI</name>
<organism evidence="2 3">
    <name type="scientific">Podospora pseudopauciseta</name>
    <dbReference type="NCBI Taxonomy" id="2093780"/>
    <lineage>
        <taxon>Eukaryota</taxon>
        <taxon>Fungi</taxon>
        <taxon>Dikarya</taxon>
        <taxon>Ascomycota</taxon>
        <taxon>Pezizomycotina</taxon>
        <taxon>Sordariomycetes</taxon>
        <taxon>Sordariomycetidae</taxon>
        <taxon>Sordariales</taxon>
        <taxon>Podosporaceae</taxon>
        <taxon>Podospora</taxon>
    </lineage>
</organism>
<dbReference type="PANTHER" id="PTHR24148:SF64">
    <property type="entry name" value="HETEROKARYON INCOMPATIBILITY DOMAIN-CONTAINING PROTEIN"/>
    <property type="match status" value="1"/>
</dbReference>
<dbReference type="PANTHER" id="PTHR24148">
    <property type="entry name" value="ANKYRIN REPEAT DOMAIN-CONTAINING PROTEIN 39 HOMOLOG-RELATED"/>
    <property type="match status" value="1"/>
</dbReference>
<evidence type="ECO:0000259" key="1">
    <source>
        <dbReference type="Pfam" id="PF06985"/>
    </source>
</evidence>
<dbReference type="GeneID" id="87927010"/>
<keyword evidence="3" id="KW-1185">Reference proteome</keyword>
<accession>A0ABR0HWF0</accession>
<evidence type="ECO:0000313" key="3">
    <source>
        <dbReference type="Proteomes" id="UP001326199"/>
    </source>
</evidence>
<protein>
    <recommendedName>
        <fullName evidence="1">Heterokaryon incompatibility domain-containing protein</fullName>
    </recommendedName>
</protein>